<evidence type="ECO:0000256" key="2">
    <source>
        <dbReference type="SAM" id="Phobius"/>
    </source>
</evidence>
<keyword evidence="2" id="KW-0812">Transmembrane</keyword>
<reference evidence="4 5" key="1">
    <citation type="submission" date="2008-07" db="EMBL/GenBank/DDBJ databases">
        <authorList>
            <person name="Tandeau de Marsac N."/>
            <person name="Ferriera S."/>
            <person name="Johnson J."/>
            <person name="Kravitz S."/>
            <person name="Beeson K."/>
            <person name="Sutton G."/>
            <person name="Rogers Y.-H."/>
            <person name="Friedman R."/>
            <person name="Frazier M."/>
            <person name="Venter J.C."/>
        </authorList>
    </citation>
    <scope>NUCLEOTIDE SEQUENCE [LARGE SCALE GENOMIC DNA]</scope>
    <source>
        <strain evidence="4 5">PCC 7420</strain>
    </source>
</reference>
<dbReference type="RefSeq" id="WP_006105614.1">
    <property type="nucleotide sequence ID" value="NZ_DS989872.1"/>
</dbReference>
<dbReference type="AlphaFoldDB" id="B4W2U5"/>
<dbReference type="GO" id="GO:0046677">
    <property type="term" value="P:response to antibiotic"/>
    <property type="evidence" value="ECO:0007669"/>
    <property type="project" value="InterPro"/>
</dbReference>
<dbReference type="GO" id="GO:0030655">
    <property type="term" value="P:beta-lactam antibiotic catabolic process"/>
    <property type="evidence" value="ECO:0007669"/>
    <property type="project" value="InterPro"/>
</dbReference>
<dbReference type="eggNOG" id="COG2367">
    <property type="taxonomic scope" value="Bacteria"/>
</dbReference>
<keyword evidence="2" id="KW-1133">Transmembrane helix</keyword>
<sequence length="526" mass="57896">MAVSRGNPYKPDRNESKPRGIYRSRRASRQRRPRQPLPLEDDLHPPSSSPSPRRLRAVQPNSANPSRPKPIPLNPTTRRSSEPSIYPNLKLPKLRTINGIPIRETPLGNRQMRRPPAATPLSQPLNPRRDNSPRRQTRRSTVSTQSEAKPKRQSSRSQPTQRGKSRRSRRSQKRAGIWIHVIRLLILGVGIGAIAGTLLSVLDPTSKMSMRSSEAAEGNLQESPTNQSITPALPLRQEISPLKAQVQTLVAKNPKLQPGVFVVDLDTGAYLDWQSHSIFPAASTIKVAILVAFFQEVDAGKIRLDEPLTMEPEMIAKGSGDMQYQKPGTQYSALEVATKMITISDNTATNMIIHRLGGIQAVNQRFISWGLTATAINNPLPDLEGTNTTNARDMANLLYKVNQGELLSLRSRDRLLDIMQRTVNNSLIPQGLDSGATVAHKTGDIGSVLGDVGIVDMPTGKRYLIVTLVKRPHNDASASELIRNLSRTVYDYFNKPTATPSLNSMPISTPAMMVSGLLIGLQGTIL</sequence>
<keyword evidence="2" id="KW-0472">Membrane</keyword>
<gene>
    <name evidence="4" type="ORF">MC7420_14</name>
</gene>
<dbReference type="HOGENOM" id="CLU_031960_1_0_3"/>
<proteinExistence type="predicted"/>
<organism evidence="4 5">
    <name type="scientific">Coleofasciculus chthonoplastes PCC 7420</name>
    <dbReference type="NCBI Taxonomy" id="118168"/>
    <lineage>
        <taxon>Bacteria</taxon>
        <taxon>Bacillati</taxon>
        <taxon>Cyanobacteriota</taxon>
        <taxon>Cyanophyceae</taxon>
        <taxon>Coleofasciculales</taxon>
        <taxon>Coleofasciculaceae</taxon>
        <taxon>Coleofasciculus</taxon>
    </lineage>
</organism>
<feature type="region of interest" description="Disordered" evidence="1">
    <location>
        <begin position="103"/>
        <end position="172"/>
    </location>
</feature>
<dbReference type="Pfam" id="PF13354">
    <property type="entry name" value="Beta-lactamase2"/>
    <property type="match status" value="1"/>
</dbReference>
<dbReference type="InterPro" id="IPR000871">
    <property type="entry name" value="Beta-lactam_class-A"/>
</dbReference>
<dbReference type="GO" id="GO:0008800">
    <property type="term" value="F:beta-lactamase activity"/>
    <property type="evidence" value="ECO:0007669"/>
    <property type="project" value="InterPro"/>
</dbReference>
<dbReference type="Proteomes" id="UP000003835">
    <property type="component" value="Unassembled WGS sequence"/>
</dbReference>
<evidence type="ECO:0000313" key="4">
    <source>
        <dbReference type="EMBL" id="EDX71448.1"/>
    </source>
</evidence>
<dbReference type="InterPro" id="IPR012338">
    <property type="entry name" value="Beta-lactam/transpept-like"/>
</dbReference>
<feature type="domain" description="Beta-lactamase class A catalytic" evidence="3">
    <location>
        <begin position="259"/>
        <end position="468"/>
    </location>
</feature>
<feature type="compositionally biased region" description="Basic residues" evidence="1">
    <location>
        <begin position="20"/>
        <end position="34"/>
    </location>
</feature>
<evidence type="ECO:0000256" key="1">
    <source>
        <dbReference type="SAM" id="MobiDB-lite"/>
    </source>
</evidence>
<dbReference type="EMBL" id="DS989872">
    <property type="protein sequence ID" value="EDX71448.1"/>
    <property type="molecule type" value="Genomic_DNA"/>
</dbReference>
<dbReference type="PANTHER" id="PTHR35333:SF4">
    <property type="entry name" value="SLR0121 PROTEIN"/>
    <property type="match status" value="1"/>
</dbReference>
<feature type="transmembrane region" description="Helical" evidence="2">
    <location>
        <begin position="175"/>
        <end position="202"/>
    </location>
</feature>
<feature type="region of interest" description="Disordered" evidence="1">
    <location>
        <begin position="1"/>
        <end position="90"/>
    </location>
</feature>
<dbReference type="Gene3D" id="3.40.710.10">
    <property type="entry name" value="DD-peptidase/beta-lactamase superfamily"/>
    <property type="match status" value="1"/>
</dbReference>
<evidence type="ECO:0000259" key="3">
    <source>
        <dbReference type="Pfam" id="PF13354"/>
    </source>
</evidence>
<dbReference type="PANTHER" id="PTHR35333">
    <property type="entry name" value="BETA-LACTAMASE"/>
    <property type="match status" value="1"/>
</dbReference>
<name>B4W2U5_9CYAN</name>
<dbReference type="InterPro" id="IPR045155">
    <property type="entry name" value="Beta-lactam_cat"/>
</dbReference>
<dbReference type="SUPFAM" id="SSF56601">
    <property type="entry name" value="beta-lactamase/transpeptidase-like"/>
    <property type="match status" value="1"/>
</dbReference>
<feature type="compositionally biased region" description="Basic residues" evidence="1">
    <location>
        <begin position="163"/>
        <end position="172"/>
    </location>
</feature>
<protein>
    <submittedName>
        <fullName evidence="4">Beta-lactamase, putative</fullName>
    </submittedName>
</protein>
<keyword evidence="5" id="KW-1185">Reference proteome</keyword>
<dbReference type="STRING" id="118168.MC7420_14"/>
<evidence type="ECO:0000313" key="5">
    <source>
        <dbReference type="Proteomes" id="UP000003835"/>
    </source>
</evidence>
<accession>B4W2U5</accession>